<dbReference type="InterPro" id="IPR008183">
    <property type="entry name" value="Aldose_1/G6P_1-epimerase"/>
</dbReference>
<dbReference type="RefSeq" id="WP_109888934.1">
    <property type="nucleotide sequence ID" value="NZ_CP029550.1"/>
</dbReference>
<dbReference type="EMBL" id="CP029550">
    <property type="protein sequence ID" value="AWN40627.1"/>
    <property type="molecule type" value="Genomic_DNA"/>
</dbReference>
<dbReference type="Proteomes" id="UP000245926">
    <property type="component" value="Chromosome"/>
</dbReference>
<dbReference type="Pfam" id="PF01263">
    <property type="entry name" value="Aldose_epim"/>
    <property type="match status" value="1"/>
</dbReference>
<dbReference type="InterPro" id="IPR037481">
    <property type="entry name" value="LacX"/>
</dbReference>
<protein>
    <submittedName>
        <fullName evidence="1">Aldose epimerase</fullName>
    </submittedName>
</protein>
<dbReference type="PANTHER" id="PTHR11122:SF13">
    <property type="entry name" value="GLUCOSE-6-PHOSPHATE 1-EPIMERASE"/>
    <property type="match status" value="1"/>
</dbReference>
<organism evidence="1 2">
    <name type="scientific">Methylobacterium durans</name>
    <dbReference type="NCBI Taxonomy" id="2202825"/>
    <lineage>
        <taxon>Bacteria</taxon>
        <taxon>Pseudomonadati</taxon>
        <taxon>Pseudomonadota</taxon>
        <taxon>Alphaproteobacteria</taxon>
        <taxon>Hyphomicrobiales</taxon>
        <taxon>Methylobacteriaceae</taxon>
        <taxon>Methylobacterium</taxon>
    </lineage>
</organism>
<dbReference type="OrthoDB" id="9795355at2"/>
<dbReference type="KEGG" id="mets:DK389_08900"/>
<evidence type="ECO:0000313" key="1">
    <source>
        <dbReference type="EMBL" id="AWN40627.1"/>
    </source>
</evidence>
<keyword evidence="2" id="KW-1185">Reference proteome</keyword>
<sequence>MSDVIELGASDGSTARIALHGAEPVSWRVGGRDYLWSGDPEHWNRSAPWLFPVVGASAGGVIRTGGRDYPMAQHGFARDLPFAVADRSGEAVTLRLTDSEETRAHYPFAFRLDITTRIRPAGLDVTVSVENPGAVPLPYAIGFHPAFPWPFAGGTRAAGGGYAVEFEAEETPRAPEVGAGGLLVRDERSVPLDGRRLPLDPAMFSEALVFRNARSRWLRFTGPGGTAIRMSVEDFPHLAIWTKPTAPFLSLECWTGHADWAGFSGEIATRDSQRSLAPGGRARHAVRLDLEGAG</sequence>
<dbReference type="PANTHER" id="PTHR11122">
    <property type="entry name" value="APOSPORY-ASSOCIATED PROTEIN C-RELATED"/>
    <property type="match status" value="1"/>
</dbReference>
<dbReference type="GO" id="GO:0005975">
    <property type="term" value="P:carbohydrate metabolic process"/>
    <property type="evidence" value="ECO:0007669"/>
    <property type="project" value="InterPro"/>
</dbReference>
<dbReference type="InterPro" id="IPR014718">
    <property type="entry name" value="GH-type_carb-bd"/>
</dbReference>
<name>A0A2U8W3J9_9HYPH</name>
<gene>
    <name evidence="1" type="ORF">DK389_08900</name>
</gene>
<proteinExistence type="predicted"/>
<dbReference type="CDD" id="cd09024">
    <property type="entry name" value="Aldose_epim_lacX"/>
    <property type="match status" value="1"/>
</dbReference>
<accession>A0A2U8W3J9</accession>
<dbReference type="GO" id="GO:0030246">
    <property type="term" value="F:carbohydrate binding"/>
    <property type="evidence" value="ECO:0007669"/>
    <property type="project" value="InterPro"/>
</dbReference>
<dbReference type="SUPFAM" id="SSF74650">
    <property type="entry name" value="Galactose mutarotase-like"/>
    <property type="match status" value="1"/>
</dbReference>
<dbReference type="AlphaFoldDB" id="A0A2U8W3J9"/>
<reference evidence="2" key="1">
    <citation type="submission" date="2018-05" db="EMBL/GenBank/DDBJ databases">
        <title>Complete Genome Sequence of Methylobacterium sp. 17SD2-17.</title>
        <authorList>
            <person name="Srinivasan S."/>
        </authorList>
    </citation>
    <scope>NUCLEOTIDE SEQUENCE [LARGE SCALE GENOMIC DNA]</scope>
    <source>
        <strain evidence="2">17SD2-17</strain>
    </source>
</reference>
<dbReference type="Gene3D" id="2.70.98.10">
    <property type="match status" value="1"/>
</dbReference>
<dbReference type="GO" id="GO:0016853">
    <property type="term" value="F:isomerase activity"/>
    <property type="evidence" value="ECO:0007669"/>
    <property type="project" value="InterPro"/>
</dbReference>
<dbReference type="InterPro" id="IPR011013">
    <property type="entry name" value="Gal_mutarotase_sf_dom"/>
</dbReference>
<evidence type="ECO:0000313" key="2">
    <source>
        <dbReference type="Proteomes" id="UP000245926"/>
    </source>
</evidence>